<evidence type="ECO:0000313" key="2">
    <source>
        <dbReference type="Proteomes" id="UP001174909"/>
    </source>
</evidence>
<gene>
    <name evidence="1" type="ORF">GBAR_LOCUS17217</name>
</gene>
<feature type="non-terminal residue" evidence="1">
    <location>
        <position position="1"/>
    </location>
</feature>
<keyword evidence="2" id="KW-1185">Reference proteome</keyword>
<dbReference type="Proteomes" id="UP001174909">
    <property type="component" value="Unassembled WGS sequence"/>
</dbReference>
<dbReference type="AlphaFoldDB" id="A0AA35SKE7"/>
<comment type="caution">
    <text evidence="1">The sequence shown here is derived from an EMBL/GenBank/DDBJ whole genome shotgun (WGS) entry which is preliminary data.</text>
</comment>
<accession>A0AA35SKE7</accession>
<organism evidence="1 2">
    <name type="scientific">Geodia barretti</name>
    <name type="common">Barrett's horny sponge</name>
    <dbReference type="NCBI Taxonomy" id="519541"/>
    <lineage>
        <taxon>Eukaryota</taxon>
        <taxon>Metazoa</taxon>
        <taxon>Porifera</taxon>
        <taxon>Demospongiae</taxon>
        <taxon>Heteroscleromorpha</taxon>
        <taxon>Tetractinellida</taxon>
        <taxon>Astrophorina</taxon>
        <taxon>Geodiidae</taxon>
        <taxon>Geodia</taxon>
    </lineage>
</organism>
<protein>
    <submittedName>
        <fullName evidence="1">Uncharacterized protein</fullName>
    </submittedName>
</protein>
<dbReference type="EMBL" id="CASHTH010002472">
    <property type="protein sequence ID" value="CAI8030361.1"/>
    <property type="molecule type" value="Genomic_DNA"/>
</dbReference>
<reference evidence="1" key="1">
    <citation type="submission" date="2023-03" db="EMBL/GenBank/DDBJ databases">
        <authorList>
            <person name="Steffen K."/>
            <person name="Cardenas P."/>
        </authorList>
    </citation>
    <scope>NUCLEOTIDE SEQUENCE</scope>
</reference>
<sequence>QRDNSKPKTFKELSEFYKAKSLQKVNSAKPKKDSPQMMMIILGGMVFDPILGRGVRKRYLHEPNPTKVEMRRDSSYNKVLNMAVSIFFELYNPELDSPSLADSNGVTINVSSRATWTIGTFYQSNGLQPSRHKLYVVLQVSDTDPASDDTADDPGNVVVEKSGKGGSMKTTEPVMKQCISCSKEFRTYIPETNCELPDGRSFYYSTPQNECPLCDANHFGAFMNHDLFPELA</sequence>
<evidence type="ECO:0000313" key="1">
    <source>
        <dbReference type="EMBL" id="CAI8030361.1"/>
    </source>
</evidence>
<name>A0AA35SKE7_GEOBA</name>
<proteinExistence type="predicted"/>